<comment type="caution">
    <text evidence="1">The sequence shown here is derived from an EMBL/GenBank/DDBJ whole genome shotgun (WGS) entry which is preliminary data.</text>
</comment>
<keyword evidence="2" id="KW-1185">Reference proteome</keyword>
<evidence type="ECO:0000313" key="1">
    <source>
        <dbReference type="EMBL" id="GAA0751601.1"/>
    </source>
</evidence>
<reference evidence="1 2" key="1">
    <citation type="journal article" date="2019" name="Int. J. Syst. Evol. Microbiol.">
        <title>The Global Catalogue of Microorganisms (GCM) 10K type strain sequencing project: providing services to taxonomists for standard genome sequencing and annotation.</title>
        <authorList>
            <consortium name="The Broad Institute Genomics Platform"/>
            <consortium name="The Broad Institute Genome Sequencing Center for Infectious Disease"/>
            <person name="Wu L."/>
            <person name="Ma J."/>
        </authorList>
    </citation>
    <scope>NUCLEOTIDE SEQUENCE [LARGE SCALE GENOMIC DNA]</scope>
    <source>
        <strain evidence="1 2">JCM 16231</strain>
    </source>
</reference>
<evidence type="ECO:0000313" key="2">
    <source>
        <dbReference type="Proteomes" id="UP001500185"/>
    </source>
</evidence>
<dbReference type="Proteomes" id="UP001500185">
    <property type="component" value="Unassembled WGS sequence"/>
</dbReference>
<gene>
    <name evidence="1" type="ORF">GCM10009433_01810</name>
</gene>
<dbReference type="EMBL" id="BAAAGG010000002">
    <property type="protein sequence ID" value="GAA0751601.1"/>
    <property type="molecule type" value="Genomic_DNA"/>
</dbReference>
<dbReference type="RefSeq" id="WP_224455140.1">
    <property type="nucleotide sequence ID" value="NZ_BAAAGG010000002.1"/>
</dbReference>
<protein>
    <recommendedName>
        <fullName evidence="3">GNAT family N-acetyltransferase</fullName>
    </recommendedName>
</protein>
<evidence type="ECO:0008006" key="3">
    <source>
        <dbReference type="Google" id="ProtNLM"/>
    </source>
</evidence>
<name>A0ABN1K0W8_9FLAO</name>
<accession>A0ABN1K0W8</accession>
<organism evidence="1 2">
    <name type="scientific">Psychroflexus lacisalsi</name>
    <dbReference type="NCBI Taxonomy" id="503928"/>
    <lineage>
        <taxon>Bacteria</taxon>
        <taxon>Pseudomonadati</taxon>
        <taxon>Bacteroidota</taxon>
        <taxon>Flavobacteriia</taxon>
        <taxon>Flavobacteriales</taxon>
        <taxon>Flavobacteriaceae</taxon>
        <taxon>Psychroflexus</taxon>
    </lineage>
</organism>
<proteinExistence type="predicted"/>
<sequence length="223" mass="26024">MKHNSNIFEKIRFNQLNSLIYFVVKENLSRYKTDNPKLDFKSCVRKIYNEEKILFKDSNYYVLRSSEGSLLGSIRTLELKDDSNYILPIQNLFNIHPFDVIKKNFKSVFHIGRFAIKSNVQDISILKAFITLSIISVCNHPKNVAFAECDSKLLKTLNLIGINAKILGEPVTYLGSKTYPILLEYNGLIDFYNQNIEKQKRYLMHIYEPNSIRKNSEIKRSVK</sequence>
<dbReference type="Gene3D" id="3.40.630.30">
    <property type="match status" value="1"/>
</dbReference>